<evidence type="ECO:0000259" key="1">
    <source>
        <dbReference type="PROSITE" id="PS50181"/>
    </source>
</evidence>
<keyword evidence="3" id="KW-1185">Reference proteome</keyword>
<feature type="non-terminal residue" evidence="2">
    <location>
        <position position="1"/>
    </location>
</feature>
<feature type="domain" description="F-box" evidence="1">
    <location>
        <begin position="4"/>
        <end position="50"/>
    </location>
</feature>
<gene>
    <name evidence="2" type="ORF">CC86DRAFT_247109</name>
</gene>
<accession>A0A6A6ZQZ3</accession>
<dbReference type="InterPro" id="IPR001810">
    <property type="entry name" value="F-box_dom"/>
</dbReference>
<proteinExistence type="predicted"/>
<dbReference type="EMBL" id="MU006233">
    <property type="protein sequence ID" value="KAF2822854.1"/>
    <property type="molecule type" value="Genomic_DNA"/>
</dbReference>
<dbReference type="AlphaFoldDB" id="A0A6A6ZQZ3"/>
<evidence type="ECO:0000313" key="2">
    <source>
        <dbReference type="EMBL" id="KAF2822854.1"/>
    </source>
</evidence>
<feature type="non-terminal residue" evidence="2">
    <location>
        <position position="480"/>
    </location>
</feature>
<evidence type="ECO:0000313" key="3">
    <source>
        <dbReference type="Proteomes" id="UP000799424"/>
    </source>
</evidence>
<dbReference type="PROSITE" id="PS50181">
    <property type="entry name" value="FBOX"/>
    <property type="match status" value="1"/>
</dbReference>
<sequence>NQQRLRLYDLPHEILLQIASEICGEATILNLALVDKRFRSITREAMVKKLVIPKNRIKQTIEMLARHPDMMSKINSIDLGAFMSEHTKQCVCYNDTVFNRKARRIFRNTIPFNINGTVTWNHLQKSKRVGVWIWSPKHQFLMALLLSLCPNVKDFTLQLPTGLRFDSSPLQTPTSFFSEPLPTPNPNFRPFTPFQGVALQIMQNNLRSLTIPPFNKWSGPKKHEVLMVTNDVLWKRYGTQVITLKGFNKLKHLNVRMDVLGLPDSIIFQGVDDEDIENVRVNIVTDVYGSVGLNTTAMDLPAKVLPLSLTSLQLRSCTDRAFALLAKINNTPAEKLNLKHIDLFFDLCARSSITQCYKEDRGRLDYLRILSELERKGITVTFITDKSKKITDMRRELEPMYLLSPCEAGLVTLARKQFSELNMVAVRRRISSHTEHKLFIKYLLTHFDLLNSPTFDGNLWKDIGIFRGSQKIKYNTERED</sequence>
<reference evidence="2" key="1">
    <citation type="journal article" date="2020" name="Stud. Mycol.">
        <title>101 Dothideomycetes genomes: a test case for predicting lifestyles and emergence of pathogens.</title>
        <authorList>
            <person name="Haridas S."/>
            <person name="Albert R."/>
            <person name="Binder M."/>
            <person name="Bloem J."/>
            <person name="Labutti K."/>
            <person name="Salamov A."/>
            <person name="Andreopoulos B."/>
            <person name="Baker S."/>
            <person name="Barry K."/>
            <person name="Bills G."/>
            <person name="Bluhm B."/>
            <person name="Cannon C."/>
            <person name="Castanera R."/>
            <person name="Culley D."/>
            <person name="Daum C."/>
            <person name="Ezra D."/>
            <person name="Gonzalez J."/>
            <person name="Henrissat B."/>
            <person name="Kuo A."/>
            <person name="Liang C."/>
            <person name="Lipzen A."/>
            <person name="Lutzoni F."/>
            <person name="Magnuson J."/>
            <person name="Mondo S."/>
            <person name="Nolan M."/>
            <person name="Ohm R."/>
            <person name="Pangilinan J."/>
            <person name="Park H.-J."/>
            <person name="Ramirez L."/>
            <person name="Alfaro M."/>
            <person name="Sun H."/>
            <person name="Tritt A."/>
            <person name="Yoshinaga Y."/>
            <person name="Zwiers L.-H."/>
            <person name="Turgeon B."/>
            <person name="Goodwin S."/>
            <person name="Spatafora J."/>
            <person name="Crous P."/>
            <person name="Grigoriev I."/>
        </authorList>
    </citation>
    <scope>NUCLEOTIDE SEQUENCE</scope>
    <source>
        <strain evidence="2">CBS 113818</strain>
    </source>
</reference>
<protein>
    <recommendedName>
        <fullName evidence="1">F-box domain-containing protein</fullName>
    </recommendedName>
</protein>
<name>A0A6A6ZQZ3_9PLEO</name>
<dbReference type="Proteomes" id="UP000799424">
    <property type="component" value="Unassembled WGS sequence"/>
</dbReference>
<organism evidence="2 3">
    <name type="scientific">Ophiobolus disseminans</name>
    <dbReference type="NCBI Taxonomy" id="1469910"/>
    <lineage>
        <taxon>Eukaryota</taxon>
        <taxon>Fungi</taxon>
        <taxon>Dikarya</taxon>
        <taxon>Ascomycota</taxon>
        <taxon>Pezizomycotina</taxon>
        <taxon>Dothideomycetes</taxon>
        <taxon>Pleosporomycetidae</taxon>
        <taxon>Pleosporales</taxon>
        <taxon>Pleosporineae</taxon>
        <taxon>Phaeosphaeriaceae</taxon>
        <taxon>Ophiobolus</taxon>
    </lineage>
</organism>
<dbReference type="OrthoDB" id="3768945at2759"/>